<dbReference type="RefSeq" id="WP_272019420.1">
    <property type="nucleotide sequence ID" value="NZ_JAQLKE010000080.1"/>
</dbReference>
<dbReference type="Proteomes" id="UP001211987">
    <property type="component" value="Unassembled WGS sequence"/>
</dbReference>
<gene>
    <name evidence="2" type="ORF">PM738_19850</name>
</gene>
<sequence length="127" mass="15247">MKFDTSIDFEYYLIQVLIFCVGAFIVLVLYGNFFNNERYYKEYELINVVDDDSDGRKDEITYAYIDKNDEIHFWYKDENNELVKSTYNLDKVKIYETNIEKTVVKFGYGLFNRVVSVELSISRDYIK</sequence>
<organism evidence="2 3">
    <name type="scientific">Thomasclavelia ramosa</name>
    <dbReference type="NCBI Taxonomy" id="1547"/>
    <lineage>
        <taxon>Bacteria</taxon>
        <taxon>Bacillati</taxon>
        <taxon>Bacillota</taxon>
        <taxon>Erysipelotrichia</taxon>
        <taxon>Erysipelotrichales</taxon>
        <taxon>Coprobacillaceae</taxon>
        <taxon>Thomasclavelia</taxon>
    </lineage>
</organism>
<keyword evidence="1" id="KW-0472">Membrane</keyword>
<evidence type="ECO:0000313" key="2">
    <source>
        <dbReference type="EMBL" id="MDB7086033.1"/>
    </source>
</evidence>
<dbReference type="EMBL" id="JAQLKE010000080">
    <property type="protein sequence ID" value="MDB7086033.1"/>
    <property type="molecule type" value="Genomic_DNA"/>
</dbReference>
<feature type="transmembrane region" description="Helical" evidence="1">
    <location>
        <begin position="12"/>
        <end position="33"/>
    </location>
</feature>
<name>A0AB35ISS0_9FIRM</name>
<keyword evidence="1" id="KW-0812">Transmembrane</keyword>
<dbReference type="AlphaFoldDB" id="A0AB35ISS0"/>
<evidence type="ECO:0000313" key="3">
    <source>
        <dbReference type="Proteomes" id="UP001211987"/>
    </source>
</evidence>
<comment type="caution">
    <text evidence="2">The sequence shown here is derived from an EMBL/GenBank/DDBJ whole genome shotgun (WGS) entry which is preliminary data.</text>
</comment>
<protein>
    <submittedName>
        <fullName evidence="2">Uncharacterized protein</fullName>
    </submittedName>
</protein>
<reference evidence="2" key="1">
    <citation type="submission" date="2023-01" db="EMBL/GenBank/DDBJ databases">
        <title>Human gut microbiome strain richness.</title>
        <authorList>
            <person name="Chen-Liaw A."/>
        </authorList>
    </citation>
    <scope>NUCLEOTIDE SEQUENCE</scope>
    <source>
        <strain evidence="2">1001217st2_G6_1001217B_191108</strain>
    </source>
</reference>
<keyword evidence="1" id="KW-1133">Transmembrane helix</keyword>
<accession>A0AB35ISS0</accession>
<proteinExistence type="predicted"/>
<evidence type="ECO:0000256" key="1">
    <source>
        <dbReference type="SAM" id="Phobius"/>
    </source>
</evidence>